<feature type="transmembrane region" description="Helical" evidence="2">
    <location>
        <begin position="271"/>
        <end position="290"/>
    </location>
</feature>
<protein>
    <submittedName>
        <fullName evidence="3">Uncharacterized protein</fullName>
    </submittedName>
</protein>
<reference evidence="3 4" key="1">
    <citation type="journal article" date="2012" name="Genome Biol.">
        <title>Genome and low-iron response of an oceanic diatom adapted to chronic iron limitation.</title>
        <authorList>
            <person name="Lommer M."/>
            <person name="Specht M."/>
            <person name="Roy A.S."/>
            <person name="Kraemer L."/>
            <person name="Andreson R."/>
            <person name="Gutowska M.A."/>
            <person name="Wolf J."/>
            <person name="Bergner S.V."/>
            <person name="Schilhabel M.B."/>
            <person name="Klostermeier U.C."/>
            <person name="Beiko R.G."/>
            <person name="Rosenstiel P."/>
            <person name="Hippler M."/>
            <person name="Laroche J."/>
        </authorList>
    </citation>
    <scope>NUCLEOTIDE SEQUENCE [LARGE SCALE GENOMIC DNA]</scope>
    <source>
        <strain evidence="3 4">CCMP1005</strain>
    </source>
</reference>
<feature type="region of interest" description="Disordered" evidence="1">
    <location>
        <begin position="124"/>
        <end position="244"/>
    </location>
</feature>
<evidence type="ECO:0000256" key="1">
    <source>
        <dbReference type="SAM" id="MobiDB-lite"/>
    </source>
</evidence>
<comment type="caution">
    <text evidence="3">The sequence shown here is derived from an EMBL/GenBank/DDBJ whole genome shotgun (WGS) entry which is preliminary data.</text>
</comment>
<accession>K0SR68</accession>
<dbReference type="eggNOG" id="ENOG502QYXR">
    <property type="taxonomic scope" value="Eukaryota"/>
</dbReference>
<evidence type="ECO:0000313" key="3">
    <source>
        <dbReference type="EMBL" id="EJK63541.1"/>
    </source>
</evidence>
<keyword evidence="2" id="KW-1133">Transmembrane helix</keyword>
<sequence>MERQRIARSGHAGFGNRQFSNGYLRPAESQVNYKYVQMDVEALNNGLSPNIHRSMATILTRRIQISYSSAAILTVEDGTIAAVDAAAGRSEPAPSMALKMANFQRTIYAQPRRSAVMLSTHRTYAESTGPGHQTSDTYAEESTGPGHQRQSITKTKTRPKPTQARQRTLGSRQSGIHSERDSTTEPTTREMGEDEVDLSPTIGSRAGASLGELEEGCVEKSSMPTPPGNDAADARSAPDEEMPTNEGIVVPAKRTRLQTWVGHFRDNYKSIIGLTLLAIACAAIIVWIVLGGRRNTPSTFRGNQSSIKLLSGPNVSLSRGLNDG</sequence>
<organism evidence="3 4">
    <name type="scientific">Thalassiosira oceanica</name>
    <name type="common">Marine diatom</name>
    <dbReference type="NCBI Taxonomy" id="159749"/>
    <lineage>
        <taxon>Eukaryota</taxon>
        <taxon>Sar</taxon>
        <taxon>Stramenopiles</taxon>
        <taxon>Ochrophyta</taxon>
        <taxon>Bacillariophyta</taxon>
        <taxon>Coscinodiscophyceae</taxon>
        <taxon>Thalassiosirophycidae</taxon>
        <taxon>Thalassiosirales</taxon>
        <taxon>Thalassiosiraceae</taxon>
        <taxon>Thalassiosira</taxon>
    </lineage>
</organism>
<keyword evidence="2" id="KW-0472">Membrane</keyword>
<feature type="compositionally biased region" description="Polar residues" evidence="1">
    <location>
        <begin position="163"/>
        <end position="176"/>
    </location>
</feature>
<dbReference type="AlphaFoldDB" id="K0SR68"/>
<keyword evidence="4" id="KW-1185">Reference proteome</keyword>
<evidence type="ECO:0000256" key="2">
    <source>
        <dbReference type="SAM" id="Phobius"/>
    </source>
</evidence>
<feature type="compositionally biased region" description="Polar residues" evidence="1">
    <location>
        <begin position="124"/>
        <end position="137"/>
    </location>
</feature>
<name>K0SR68_THAOC</name>
<gene>
    <name evidence="3" type="ORF">THAOC_15794</name>
</gene>
<proteinExistence type="predicted"/>
<feature type="compositionally biased region" description="Basic and acidic residues" evidence="1">
    <location>
        <begin position="177"/>
        <end position="191"/>
    </location>
</feature>
<dbReference type="Proteomes" id="UP000266841">
    <property type="component" value="Unassembled WGS sequence"/>
</dbReference>
<keyword evidence="2" id="KW-0812">Transmembrane</keyword>
<dbReference type="EMBL" id="AGNL01018180">
    <property type="protein sequence ID" value="EJK63541.1"/>
    <property type="molecule type" value="Genomic_DNA"/>
</dbReference>
<evidence type="ECO:0000313" key="4">
    <source>
        <dbReference type="Proteomes" id="UP000266841"/>
    </source>
</evidence>